<name>D0KW39_HALNC</name>
<dbReference type="STRING" id="555778.Hneap_2125"/>
<comment type="subcellular location">
    <subcellularLocation>
        <location evidence="1">Membrane</location>
        <topology evidence="1">Multi-pass membrane protein</topology>
    </subcellularLocation>
</comment>
<dbReference type="AlphaFoldDB" id="D0KW39"/>
<keyword evidence="3 5" id="KW-1133">Transmembrane helix</keyword>
<dbReference type="RefSeq" id="WP_012824974.1">
    <property type="nucleotide sequence ID" value="NC_013422.1"/>
</dbReference>
<dbReference type="Proteomes" id="UP000009102">
    <property type="component" value="Chromosome"/>
</dbReference>
<dbReference type="InterPro" id="IPR051533">
    <property type="entry name" value="WaaL-like"/>
</dbReference>
<organism evidence="7 8">
    <name type="scientific">Halothiobacillus neapolitanus (strain ATCC 23641 / DSM 15147 / CIP 104769 / NCIMB 8539 / c2)</name>
    <name type="common">Thiobacillus neapolitanus</name>
    <dbReference type="NCBI Taxonomy" id="555778"/>
    <lineage>
        <taxon>Bacteria</taxon>
        <taxon>Pseudomonadati</taxon>
        <taxon>Pseudomonadota</taxon>
        <taxon>Gammaproteobacteria</taxon>
        <taxon>Chromatiales</taxon>
        <taxon>Halothiobacillaceae</taxon>
        <taxon>Halothiobacillus</taxon>
    </lineage>
</organism>
<feature type="transmembrane region" description="Helical" evidence="5">
    <location>
        <begin position="196"/>
        <end position="214"/>
    </location>
</feature>
<evidence type="ECO:0000256" key="2">
    <source>
        <dbReference type="ARBA" id="ARBA00022692"/>
    </source>
</evidence>
<proteinExistence type="predicted"/>
<sequence>MNSDHLAQNTVSLVNRPMDWAQKLALIAVVLLPILVLFKRVPAEVAVGVTVLIALFVAIRRRDFSWLAQGWVYAAAALSVILLALSPFSVNPANSALSAVLAFRWPVFAAALIWLFSRQPNTLVWFERAMLAVIVFIVLDTFLQYVIGRDVFGHAPSSSFRLTGPFDHPMVGTFTDRVWFIGLAVVWFAALRWRELWALLAIAGMSAIGALFLFLTGERAALLTYLLGSGLVMLGVMIHHRRWRMPLIGLLVVLGVAVTGVAITQKEMVHRSVDSTVHTIQNLDESVYGLNFMTAFAEFEAKPWTGIGTREFKAYCDTHLPAYKARYDAMGFDGAVIHPHNFYSGMLAEGGIFAFVIFVTMVLLLFAKMIGDSIRHGVPMQAYFGSAVLLTTFWPLQSTMEYFNGWTAAVIWTGVAWSMARARAA</sequence>
<dbReference type="Pfam" id="PF04932">
    <property type="entry name" value="Wzy_C"/>
    <property type="match status" value="1"/>
</dbReference>
<dbReference type="PANTHER" id="PTHR37422:SF13">
    <property type="entry name" value="LIPOPOLYSACCHARIDE BIOSYNTHESIS PROTEIN PA4999-RELATED"/>
    <property type="match status" value="1"/>
</dbReference>
<feature type="transmembrane region" description="Helical" evidence="5">
    <location>
        <begin position="129"/>
        <end position="148"/>
    </location>
</feature>
<protein>
    <submittedName>
        <fullName evidence="7">O-antigen polymerase</fullName>
    </submittedName>
</protein>
<dbReference type="PANTHER" id="PTHR37422">
    <property type="entry name" value="TEICHURONIC ACID BIOSYNTHESIS PROTEIN TUAE"/>
    <property type="match status" value="1"/>
</dbReference>
<keyword evidence="4 5" id="KW-0472">Membrane</keyword>
<evidence type="ECO:0000256" key="3">
    <source>
        <dbReference type="ARBA" id="ARBA00022989"/>
    </source>
</evidence>
<feature type="transmembrane region" description="Helical" evidence="5">
    <location>
        <begin position="43"/>
        <end position="59"/>
    </location>
</feature>
<dbReference type="OrthoDB" id="5801261at2"/>
<feature type="transmembrane region" description="Helical" evidence="5">
    <location>
        <begin position="20"/>
        <end position="37"/>
    </location>
</feature>
<evidence type="ECO:0000313" key="8">
    <source>
        <dbReference type="Proteomes" id="UP000009102"/>
    </source>
</evidence>
<dbReference type="eggNOG" id="COG3307">
    <property type="taxonomic scope" value="Bacteria"/>
</dbReference>
<evidence type="ECO:0000256" key="1">
    <source>
        <dbReference type="ARBA" id="ARBA00004141"/>
    </source>
</evidence>
<evidence type="ECO:0000259" key="6">
    <source>
        <dbReference type="Pfam" id="PF04932"/>
    </source>
</evidence>
<reference evidence="7 8" key="1">
    <citation type="submission" date="2009-10" db="EMBL/GenBank/DDBJ databases">
        <title>Complete sequence of Halothiobacillus neapolitanus c2.</title>
        <authorList>
            <consortium name="US DOE Joint Genome Institute"/>
            <person name="Lucas S."/>
            <person name="Copeland A."/>
            <person name="Lapidus A."/>
            <person name="Glavina del Rio T."/>
            <person name="Tice H."/>
            <person name="Bruce D."/>
            <person name="Goodwin L."/>
            <person name="Pitluck S."/>
            <person name="Davenport K."/>
            <person name="Brettin T."/>
            <person name="Detter J.C."/>
            <person name="Han C."/>
            <person name="Tapia R."/>
            <person name="Larimer F."/>
            <person name="Land M."/>
            <person name="Hauser L."/>
            <person name="Kyrpides N."/>
            <person name="Mikhailova N."/>
            <person name="Kerfeld C."/>
            <person name="Cannon G."/>
            <person name="Heinhort S."/>
        </authorList>
    </citation>
    <scope>NUCLEOTIDE SEQUENCE [LARGE SCALE GENOMIC DNA]</scope>
    <source>
        <strain evidence="8">ATCC 23641 / c2</strain>
    </source>
</reference>
<evidence type="ECO:0000256" key="4">
    <source>
        <dbReference type="ARBA" id="ARBA00023136"/>
    </source>
</evidence>
<feature type="domain" description="O-antigen ligase-related" evidence="6">
    <location>
        <begin position="206"/>
        <end position="359"/>
    </location>
</feature>
<keyword evidence="2 5" id="KW-0812">Transmembrane</keyword>
<dbReference type="HOGENOM" id="CLU_053115_0_0_6"/>
<evidence type="ECO:0000256" key="5">
    <source>
        <dbReference type="SAM" id="Phobius"/>
    </source>
</evidence>
<dbReference type="KEGG" id="hna:Hneap_2125"/>
<feature type="transmembrane region" description="Helical" evidence="5">
    <location>
        <begin position="220"/>
        <end position="238"/>
    </location>
</feature>
<gene>
    <name evidence="7" type="ordered locus">Hneap_2125</name>
</gene>
<feature type="transmembrane region" description="Helical" evidence="5">
    <location>
        <begin position="342"/>
        <end position="366"/>
    </location>
</feature>
<dbReference type="InterPro" id="IPR007016">
    <property type="entry name" value="O-antigen_ligase-rel_domated"/>
</dbReference>
<evidence type="ECO:0000313" key="7">
    <source>
        <dbReference type="EMBL" id="ACX96942.1"/>
    </source>
</evidence>
<feature type="transmembrane region" description="Helical" evidence="5">
    <location>
        <begin position="96"/>
        <end position="117"/>
    </location>
</feature>
<keyword evidence="8" id="KW-1185">Reference proteome</keyword>
<feature type="transmembrane region" description="Helical" evidence="5">
    <location>
        <begin position="245"/>
        <end position="263"/>
    </location>
</feature>
<accession>D0KW39</accession>
<feature type="transmembrane region" description="Helical" evidence="5">
    <location>
        <begin position="168"/>
        <end position="189"/>
    </location>
</feature>
<feature type="transmembrane region" description="Helical" evidence="5">
    <location>
        <begin position="71"/>
        <end position="90"/>
    </location>
</feature>
<dbReference type="GO" id="GO:0016020">
    <property type="term" value="C:membrane"/>
    <property type="evidence" value="ECO:0007669"/>
    <property type="project" value="UniProtKB-SubCell"/>
</dbReference>
<dbReference type="EMBL" id="CP001801">
    <property type="protein sequence ID" value="ACX96942.1"/>
    <property type="molecule type" value="Genomic_DNA"/>
</dbReference>